<evidence type="ECO:0000256" key="2">
    <source>
        <dbReference type="SAM" id="SignalP"/>
    </source>
</evidence>
<keyword evidence="4" id="KW-1185">Reference proteome</keyword>
<protein>
    <submittedName>
        <fullName evidence="3">Uncharacterized protein</fullName>
    </submittedName>
</protein>
<sequence>MRFSAAVLVALLSLSSSSDTAHAKKFQFPLHAVLPSRRLARARNVGGVPSAIHKDDSQSSLRRAALPLWETEEQLVQSRPLWATDEEAKKPCSGKEDVDLGILACGDGFSCSSEGMRSMVLNCPGIPLVDLCEEGLAEEELLDILLELDECVDGGTNVADLTNQPDETEAPTMGGTPMGTSGATVVDTMVQTGVEPEVGEEDEGEDSTAVEAAEAEVATP</sequence>
<dbReference type="EMBL" id="CAICTM010000038">
    <property type="protein sequence ID" value="CAB9498450.1"/>
    <property type="molecule type" value="Genomic_DNA"/>
</dbReference>
<comment type="caution">
    <text evidence="3">The sequence shown here is derived from an EMBL/GenBank/DDBJ whole genome shotgun (WGS) entry which is preliminary data.</text>
</comment>
<gene>
    <name evidence="3" type="ORF">SEMRO_38_G023810.1</name>
</gene>
<feature type="region of interest" description="Disordered" evidence="1">
    <location>
        <begin position="157"/>
        <end position="220"/>
    </location>
</feature>
<keyword evidence="2" id="KW-0732">Signal</keyword>
<feature type="chain" id="PRO_5040135012" evidence="2">
    <location>
        <begin position="24"/>
        <end position="220"/>
    </location>
</feature>
<feature type="compositionally biased region" description="Acidic residues" evidence="1">
    <location>
        <begin position="197"/>
        <end position="208"/>
    </location>
</feature>
<feature type="compositionally biased region" description="Low complexity" evidence="1">
    <location>
        <begin position="209"/>
        <end position="220"/>
    </location>
</feature>
<feature type="signal peptide" evidence="2">
    <location>
        <begin position="1"/>
        <end position="23"/>
    </location>
</feature>
<dbReference type="AlphaFoldDB" id="A0A9N8DAX2"/>
<evidence type="ECO:0000256" key="1">
    <source>
        <dbReference type="SAM" id="MobiDB-lite"/>
    </source>
</evidence>
<accession>A0A9N8DAX2</accession>
<name>A0A9N8DAX2_9STRA</name>
<reference evidence="3" key="1">
    <citation type="submission" date="2020-06" db="EMBL/GenBank/DDBJ databases">
        <authorList>
            <consortium name="Plant Systems Biology data submission"/>
        </authorList>
    </citation>
    <scope>NUCLEOTIDE SEQUENCE</scope>
    <source>
        <strain evidence="3">D6</strain>
    </source>
</reference>
<dbReference type="Proteomes" id="UP001153069">
    <property type="component" value="Unassembled WGS sequence"/>
</dbReference>
<proteinExistence type="predicted"/>
<feature type="compositionally biased region" description="Low complexity" evidence="1">
    <location>
        <begin position="170"/>
        <end position="184"/>
    </location>
</feature>
<organism evidence="3 4">
    <name type="scientific">Seminavis robusta</name>
    <dbReference type="NCBI Taxonomy" id="568900"/>
    <lineage>
        <taxon>Eukaryota</taxon>
        <taxon>Sar</taxon>
        <taxon>Stramenopiles</taxon>
        <taxon>Ochrophyta</taxon>
        <taxon>Bacillariophyta</taxon>
        <taxon>Bacillariophyceae</taxon>
        <taxon>Bacillariophycidae</taxon>
        <taxon>Naviculales</taxon>
        <taxon>Naviculaceae</taxon>
        <taxon>Seminavis</taxon>
    </lineage>
</organism>
<evidence type="ECO:0000313" key="4">
    <source>
        <dbReference type="Proteomes" id="UP001153069"/>
    </source>
</evidence>
<evidence type="ECO:0000313" key="3">
    <source>
        <dbReference type="EMBL" id="CAB9498450.1"/>
    </source>
</evidence>